<organism evidence="1">
    <name type="scientific">Picea sitchensis</name>
    <name type="common">Sitka spruce</name>
    <name type="synonym">Pinus sitchensis</name>
    <dbReference type="NCBI Taxonomy" id="3332"/>
    <lineage>
        <taxon>Eukaryota</taxon>
        <taxon>Viridiplantae</taxon>
        <taxon>Streptophyta</taxon>
        <taxon>Embryophyta</taxon>
        <taxon>Tracheophyta</taxon>
        <taxon>Spermatophyta</taxon>
        <taxon>Pinopsida</taxon>
        <taxon>Pinidae</taxon>
        <taxon>Conifers I</taxon>
        <taxon>Pinales</taxon>
        <taxon>Pinaceae</taxon>
        <taxon>Picea</taxon>
    </lineage>
</organism>
<sequence length="226" mass="26441">MAVLSSAPKTWMHGQPFCHRSYPKIPRAIDGISSGPVRRSWGVVQLPLLSHSHDRRMHLAMASSEVPDYLPATWVDSREKRPIGPRLDLTVEETIQCQLDALKYNNEPHQDHGVEVMYRFASFDPFERSKYFGPVFDLGQFERFRRIFHHSAYRVLLSHKERKILSSLYVRENCFKQRVWTRGSRPEEEEIFEFTMVQRIGGFWDGYWLTESLRHDGKGVAKGIAY</sequence>
<evidence type="ECO:0000313" key="1">
    <source>
        <dbReference type="EMBL" id="ADE77808.1"/>
    </source>
</evidence>
<protein>
    <submittedName>
        <fullName evidence="1">Uncharacterized protein</fullName>
    </submittedName>
</protein>
<dbReference type="PANTHER" id="PTHR35716">
    <property type="entry name" value="OS05G0574700 PROTEIN-RELATED"/>
    <property type="match status" value="1"/>
</dbReference>
<dbReference type="OMA" id="NDHPRDD"/>
<dbReference type="AlphaFoldDB" id="D5AE39"/>
<dbReference type="EMBL" id="BT124566">
    <property type="protein sequence ID" value="ADE77808.1"/>
    <property type="molecule type" value="mRNA"/>
</dbReference>
<accession>D5AE39</accession>
<dbReference type="PANTHER" id="PTHR35716:SF1">
    <property type="entry name" value="OS05G0574700 PROTEIN"/>
    <property type="match status" value="1"/>
</dbReference>
<proteinExistence type="evidence at transcript level"/>
<reference evidence="1" key="1">
    <citation type="submission" date="2010-04" db="EMBL/GenBank/DDBJ databases">
        <authorList>
            <person name="Reid K.E."/>
            <person name="Liao N."/>
            <person name="Chan S."/>
            <person name="Docking R."/>
            <person name="Taylor G."/>
            <person name="Moore R."/>
            <person name="Mayo M."/>
            <person name="Munro S."/>
            <person name="King J."/>
            <person name="Yanchuk A."/>
            <person name="Holt R."/>
            <person name="Jones S."/>
            <person name="Marra M."/>
            <person name="Ritland C.E."/>
            <person name="Ritland K."/>
            <person name="Bohlmann J."/>
        </authorList>
    </citation>
    <scope>NUCLEOTIDE SEQUENCE</scope>
    <source>
        <tissue evidence="1">Bud</tissue>
    </source>
</reference>
<name>D5AE39_PICSI</name>